<evidence type="ECO:0000313" key="1">
    <source>
        <dbReference type="EMBL" id="KAI3808525.1"/>
    </source>
</evidence>
<accession>A0ACB9IM17</accession>
<dbReference type="EMBL" id="CM042025">
    <property type="protein sequence ID" value="KAI3808525.1"/>
    <property type="molecule type" value="Genomic_DNA"/>
</dbReference>
<dbReference type="Proteomes" id="UP001056120">
    <property type="component" value="Linkage Group LG08"/>
</dbReference>
<proteinExistence type="predicted"/>
<name>A0ACB9IM17_9ASTR</name>
<reference evidence="2" key="1">
    <citation type="journal article" date="2022" name="Mol. Ecol. Resour.">
        <title>The genomes of chicory, endive, great burdock and yacon provide insights into Asteraceae palaeo-polyploidization history and plant inulin production.</title>
        <authorList>
            <person name="Fan W."/>
            <person name="Wang S."/>
            <person name="Wang H."/>
            <person name="Wang A."/>
            <person name="Jiang F."/>
            <person name="Liu H."/>
            <person name="Zhao H."/>
            <person name="Xu D."/>
            <person name="Zhang Y."/>
        </authorList>
    </citation>
    <scope>NUCLEOTIDE SEQUENCE [LARGE SCALE GENOMIC DNA]</scope>
    <source>
        <strain evidence="2">cv. Yunnan</strain>
    </source>
</reference>
<evidence type="ECO:0000313" key="2">
    <source>
        <dbReference type="Proteomes" id="UP001056120"/>
    </source>
</evidence>
<organism evidence="1 2">
    <name type="scientific">Smallanthus sonchifolius</name>
    <dbReference type="NCBI Taxonomy" id="185202"/>
    <lineage>
        <taxon>Eukaryota</taxon>
        <taxon>Viridiplantae</taxon>
        <taxon>Streptophyta</taxon>
        <taxon>Embryophyta</taxon>
        <taxon>Tracheophyta</taxon>
        <taxon>Spermatophyta</taxon>
        <taxon>Magnoliopsida</taxon>
        <taxon>eudicotyledons</taxon>
        <taxon>Gunneridae</taxon>
        <taxon>Pentapetalae</taxon>
        <taxon>asterids</taxon>
        <taxon>campanulids</taxon>
        <taxon>Asterales</taxon>
        <taxon>Asteraceae</taxon>
        <taxon>Asteroideae</taxon>
        <taxon>Heliantheae alliance</taxon>
        <taxon>Millerieae</taxon>
        <taxon>Smallanthus</taxon>
    </lineage>
</organism>
<reference evidence="1 2" key="2">
    <citation type="journal article" date="2022" name="Mol. Ecol. Resour.">
        <title>The genomes of chicory, endive, great burdock and yacon provide insights into Asteraceae paleo-polyploidization history and plant inulin production.</title>
        <authorList>
            <person name="Fan W."/>
            <person name="Wang S."/>
            <person name="Wang H."/>
            <person name="Wang A."/>
            <person name="Jiang F."/>
            <person name="Liu H."/>
            <person name="Zhao H."/>
            <person name="Xu D."/>
            <person name="Zhang Y."/>
        </authorList>
    </citation>
    <scope>NUCLEOTIDE SEQUENCE [LARGE SCALE GENOMIC DNA]</scope>
    <source>
        <strain evidence="2">cv. Yunnan</strain>
        <tissue evidence="1">Leaves</tissue>
    </source>
</reference>
<comment type="caution">
    <text evidence="1">The sequence shown here is derived from an EMBL/GenBank/DDBJ whole genome shotgun (WGS) entry which is preliminary data.</text>
</comment>
<keyword evidence="2" id="KW-1185">Reference proteome</keyword>
<protein>
    <submittedName>
        <fullName evidence="1">Uncharacterized protein</fullName>
    </submittedName>
</protein>
<gene>
    <name evidence="1" type="ORF">L1987_24476</name>
</gene>
<sequence length="260" mass="28557">MSNPTRNNDDAIIKGQAMFFKHLHGCLSSAALRCALKLDIASVINHHDGSITLSQIAHGISSPSLNVDGLSRLMRFLVQKQIFDEVCQPECEEPLYALNQCSKFLVQDTRDTLAPIAMFFTDSLSHSPFYNLNLSIEDGGTAAFKTYGVEVWDLFSRNPQANKGFSESMACYTRIEFDAIMSSYDFDSLKGSLVDVGGGIGMTINKIVTTYPHLKGIDFDLPHVISSAPSYEGVTHVGGEMFTAIPHADSFLIKVLVFLC</sequence>